<dbReference type="EMBL" id="BARV01018857">
    <property type="protein sequence ID" value="GAI24466.1"/>
    <property type="molecule type" value="Genomic_DNA"/>
</dbReference>
<sequence length="45" mass="5263">MVTVIVEKLAVITDEDEQFLEELDKLCKKYVENEGDYYLSYTVEG</sequence>
<name>X1N2K5_9ZZZZ</name>
<comment type="caution">
    <text evidence="1">The sequence shown here is derived from an EMBL/GenBank/DDBJ whole genome shotgun (WGS) entry which is preliminary data.</text>
</comment>
<organism evidence="1">
    <name type="scientific">marine sediment metagenome</name>
    <dbReference type="NCBI Taxonomy" id="412755"/>
    <lineage>
        <taxon>unclassified sequences</taxon>
        <taxon>metagenomes</taxon>
        <taxon>ecological metagenomes</taxon>
    </lineage>
</organism>
<reference evidence="1" key="1">
    <citation type="journal article" date="2014" name="Front. Microbiol.">
        <title>High frequency of phylogenetically diverse reductive dehalogenase-homologous genes in deep subseafloor sedimentary metagenomes.</title>
        <authorList>
            <person name="Kawai M."/>
            <person name="Futagami T."/>
            <person name="Toyoda A."/>
            <person name="Takaki Y."/>
            <person name="Nishi S."/>
            <person name="Hori S."/>
            <person name="Arai W."/>
            <person name="Tsubouchi T."/>
            <person name="Morono Y."/>
            <person name="Uchiyama I."/>
            <person name="Ito T."/>
            <person name="Fujiyama A."/>
            <person name="Inagaki F."/>
            <person name="Takami H."/>
        </authorList>
    </citation>
    <scope>NUCLEOTIDE SEQUENCE</scope>
    <source>
        <strain evidence="1">Expedition CK06-06</strain>
    </source>
</reference>
<evidence type="ECO:0000313" key="1">
    <source>
        <dbReference type="EMBL" id="GAI24466.1"/>
    </source>
</evidence>
<proteinExistence type="predicted"/>
<accession>X1N2K5</accession>
<dbReference type="AlphaFoldDB" id="X1N2K5"/>
<protein>
    <submittedName>
        <fullName evidence="1">Uncharacterized protein</fullName>
    </submittedName>
</protein>
<gene>
    <name evidence="1" type="ORF">S06H3_31809</name>
</gene>